<dbReference type="EMBL" id="CM026425">
    <property type="protein sequence ID" value="KAG0575624.1"/>
    <property type="molecule type" value="Genomic_DNA"/>
</dbReference>
<keyword evidence="2" id="KW-0732">Signal</keyword>
<reference evidence="3" key="1">
    <citation type="submission" date="2020-06" db="EMBL/GenBank/DDBJ databases">
        <title>WGS assembly of Ceratodon purpureus strain R40.</title>
        <authorList>
            <person name="Carey S.B."/>
            <person name="Jenkins J."/>
            <person name="Shu S."/>
            <person name="Lovell J.T."/>
            <person name="Sreedasyam A."/>
            <person name="Maumus F."/>
            <person name="Tiley G.P."/>
            <person name="Fernandez-Pozo N."/>
            <person name="Barry K."/>
            <person name="Chen C."/>
            <person name="Wang M."/>
            <person name="Lipzen A."/>
            <person name="Daum C."/>
            <person name="Saski C.A."/>
            <person name="Payton A.C."/>
            <person name="Mcbreen J.C."/>
            <person name="Conrad R.E."/>
            <person name="Kollar L.M."/>
            <person name="Olsson S."/>
            <person name="Huttunen S."/>
            <person name="Landis J.B."/>
            <person name="Wickett N.J."/>
            <person name="Johnson M.G."/>
            <person name="Rensing S.A."/>
            <person name="Grimwood J."/>
            <person name="Schmutz J."/>
            <person name="Mcdaniel S.F."/>
        </authorList>
    </citation>
    <scope>NUCLEOTIDE SEQUENCE</scope>
    <source>
        <strain evidence="3">R40</strain>
    </source>
</reference>
<feature type="region of interest" description="Disordered" evidence="1">
    <location>
        <begin position="40"/>
        <end position="101"/>
    </location>
</feature>
<evidence type="ECO:0000256" key="2">
    <source>
        <dbReference type="SAM" id="SignalP"/>
    </source>
</evidence>
<dbReference type="AlphaFoldDB" id="A0A8T0HX10"/>
<organism evidence="3 4">
    <name type="scientific">Ceratodon purpureus</name>
    <name type="common">Fire moss</name>
    <name type="synonym">Dicranum purpureum</name>
    <dbReference type="NCBI Taxonomy" id="3225"/>
    <lineage>
        <taxon>Eukaryota</taxon>
        <taxon>Viridiplantae</taxon>
        <taxon>Streptophyta</taxon>
        <taxon>Embryophyta</taxon>
        <taxon>Bryophyta</taxon>
        <taxon>Bryophytina</taxon>
        <taxon>Bryopsida</taxon>
        <taxon>Dicranidae</taxon>
        <taxon>Pseudoditrichales</taxon>
        <taxon>Ditrichaceae</taxon>
        <taxon>Ceratodon</taxon>
    </lineage>
</organism>
<comment type="caution">
    <text evidence="3">The sequence shown here is derived from an EMBL/GenBank/DDBJ whole genome shotgun (WGS) entry which is preliminary data.</text>
</comment>
<keyword evidence="4" id="KW-1185">Reference proteome</keyword>
<dbReference type="Proteomes" id="UP000822688">
    <property type="component" value="Chromosome 5"/>
</dbReference>
<evidence type="ECO:0000313" key="3">
    <source>
        <dbReference type="EMBL" id="KAG0575624.1"/>
    </source>
</evidence>
<evidence type="ECO:0000256" key="1">
    <source>
        <dbReference type="SAM" id="MobiDB-lite"/>
    </source>
</evidence>
<gene>
    <name evidence="3" type="ORF">KC19_5G018100</name>
</gene>
<feature type="signal peptide" evidence="2">
    <location>
        <begin position="1"/>
        <end position="31"/>
    </location>
</feature>
<sequence>MLAPRTAAAPAPRLHAPAQLLLLLRPALIHCLPAFPKPLSSDHTRAPETSNPPRKNATNRRTIKPATQRECSARQVSRSATPIKARSRKTSSGKSATVSKSPNDASEAFLCLTAYPVPSCSAWAVVTRLYVLLGCGLVGRKVLFSRGAGHGCGERVR</sequence>
<name>A0A8T0HX10_CERPU</name>
<evidence type="ECO:0000313" key="4">
    <source>
        <dbReference type="Proteomes" id="UP000822688"/>
    </source>
</evidence>
<proteinExistence type="predicted"/>
<feature type="chain" id="PRO_5035888597" evidence="2">
    <location>
        <begin position="32"/>
        <end position="157"/>
    </location>
</feature>
<protein>
    <submittedName>
        <fullName evidence="3">Uncharacterized protein</fullName>
    </submittedName>
</protein>
<accession>A0A8T0HX10</accession>
<feature type="compositionally biased region" description="Polar residues" evidence="1">
    <location>
        <begin position="92"/>
        <end position="101"/>
    </location>
</feature>